<name>A0AAW1UHA3_9CUCU</name>
<dbReference type="Proteomes" id="UP001431783">
    <property type="component" value="Unassembled WGS sequence"/>
</dbReference>
<evidence type="ECO:0000256" key="4">
    <source>
        <dbReference type="ARBA" id="ARBA00023136"/>
    </source>
</evidence>
<keyword evidence="4 5" id="KW-0472">Membrane</keyword>
<dbReference type="InterPro" id="IPR018499">
    <property type="entry name" value="Tetraspanin/Peripherin"/>
</dbReference>
<sequence>MTYLVIIAIFELRRSKGRILYFGSIEMTLSDKGVIIKVVLIVLLIILFVVEFFTLFAAIIQMIIHDNNPNLLYDGILMAIVAIIVISLSFYGILGSVRENYLNLFVFAGILGTVLLISLMIQLLLIPPNNEEVQEEDISEKRNNVDMIDDSSFDIAPLELSSYWKDKKRSIHRMHEANHGNEASNLKTHTFSMDMWDIIHQKFRCCGPSGPISWTESNLTIPYSCCHVKDNSADPITENCSRSNEGPYMYTEGCALFVHAFLSSKKDSSSEVTLAVLMRVIGYLLQFATVLLAAWLGILILMSRRQEYDFHPKKQHQIVDNY</sequence>
<keyword evidence="2 5" id="KW-0812">Transmembrane</keyword>
<organism evidence="6 7">
    <name type="scientific">Henosepilachna vigintioctopunctata</name>
    <dbReference type="NCBI Taxonomy" id="420089"/>
    <lineage>
        <taxon>Eukaryota</taxon>
        <taxon>Metazoa</taxon>
        <taxon>Ecdysozoa</taxon>
        <taxon>Arthropoda</taxon>
        <taxon>Hexapoda</taxon>
        <taxon>Insecta</taxon>
        <taxon>Pterygota</taxon>
        <taxon>Neoptera</taxon>
        <taxon>Endopterygota</taxon>
        <taxon>Coleoptera</taxon>
        <taxon>Polyphaga</taxon>
        <taxon>Cucujiformia</taxon>
        <taxon>Coccinelloidea</taxon>
        <taxon>Coccinellidae</taxon>
        <taxon>Epilachninae</taxon>
        <taxon>Epilachnini</taxon>
        <taxon>Henosepilachna</taxon>
    </lineage>
</organism>
<feature type="transmembrane region" description="Helical" evidence="5">
    <location>
        <begin position="280"/>
        <end position="302"/>
    </location>
</feature>
<evidence type="ECO:0008006" key="8">
    <source>
        <dbReference type="Google" id="ProtNLM"/>
    </source>
</evidence>
<proteinExistence type="predicted"/>
<evidence type="ECO:0000256" key="5">
    <source>
        <dbReference type="SAM" id="Phobius"/>
    </source>
</evidence>
<gene>
    <name evidence="6" type="ORF">WA026_008619</name>
</gene>
<feature type="transmembrane region" description="Helical" evidence="5">
    <location>
        <begin position="101"/>
        <end position="125"/>
    </location>
</feature>
<keyword evidence="3 5" id="KW-1133">Transmembrane helix</keyword>
<feature type="transmembrane region" description="Helical" evidence="5">
    <location>
        <begin position="34"/>
        <end position="64"/>
    </location>
</feature>
<accession>A0AAW1UHA3</accession>
<dbReference type="AlphaFoldDB" id="A0AAW1UHA3"/>
<dbReference type="GO" id="GO:0005886">
    <property type="term" value="C:plasma membrane"/>
    <property type="evidence" value="ECO:0007669"/>
    <property type="project" value="TreeGrafter"/>
</dbReference>
<evidence type="ECO:0000313" key="7">
    <source>
        <dbReference type="Proteomes" id="UP001431783"/>
    </source>
</evidence>
<dbReference type="CDD" id="cd03127">
    <property type="entry name" value="tetraspanin_LEL"/>
    <property type="match status" value="1"/>
</dbReference>
<evidence type="ECO:0000256" key="2">
    <source>
        <dbReference type="ARBA" id="ARBA00022692"/>
    </source>
</evidence>
<dbReference type="PANTHER" id="PTHR19282">
    <property type="entry name" value="TETRASPANIN"/>
    <property type="match status" value="1"/>
</dbReference>
<evidence type="ECO:0000256" key="1">
    <source>
        <dbReference type="ARBA" id="ARBA00004141"/>
    </source>
</evidence>
<dbReference type="InterPro" id="IPR008952">
    <property type="entry name" value="Tetraspanin_EC2_sf"/>
</dbReference>
<comment type="subcellular location">
    <subcellularLocation>
        <location evidence="1">Membrane</location>
        <topology evidence="1">Multi-pass membrane protein</topology>
    </subcellularLocation>
</comment>
<dbReference type="Gene3D" id="1.10.1450.10">
    <property type="entry name" value="Tetraspanin"/>
    <property type="match status" value="1"/>
</dbReference>
<evidence type="ECO:0000256" key="3">
    <source>
        <dbReference type="ARBA" id="ARBA00022989"/>
    </source>
</evidence>
<comment type="caution">
    <text evidence="6">The sequence shown here is derived from an EMBL/GenBank/DDBJ whole genome shotgun (WGS) entry which is preliminary data.</text>
</comment>
<feature type="transmembrane region" description="Helical" evidence="5">
    <location>
        <begin position="76"/>
        <end position="94"/>
    </location>
</feature>
<keyword evidence="7" id="KW-1185">Reference proteome</keyword>
<protein>
    <recommendedName>
        <fullName evidence="8">Tetraspanin</fullName>
    </recommendedName>
</protein>
<evidence type="ECO:0000313" key="6">
    <source>
        <dbReference type="EMBL" id="KAK9880104.1"/>
    </source>
</evidence>
<dbReference type="EMBL" id="JARQZJ010000063">
    <property type="protein sequence ID" value="KAK9880104.1"/>
    <property type="molecule type" value="Genomic_DNA"/>
</dbReference>
<dbReference type="PANTHER" id="PTHR19282:SF544">
    <property type="entry name" value="TETRASPANIN"/>
    <property type="match status" value="1"/>
</dbReference>
<dbReference type="Pfam" id="PF00335">
    <property type="entry name" value="Tetraspanin"/>
    <property type="match status" value="1"/>
</dbReference>
<dbReference type="SUPFAM" id="SSF48652">
    <property type="entry name" value="Tetraspanin"/>
    <property type="match status" value="1"/>
</dbReference>
<reference evidence="6 7" key="1">
    <citation type="submission" date="2023-03" db="EMBL/GenBank/DDBJ databases">
        <title>Genome insight into feeding habits of ladybird beetles.</title>
        <authorList>
            <person name="Li H.-S."/>
            <person name="Huang Y.-H."/>
            <person name="Pang H."/>
        </authorList>
    </citation>
    <scope>NUCLEOTIDE SEQUENCE [LARGE SCALE GENOMIC DNA]</scope>
    <source>
        <strain evidence="6">SYSU_2023b</strain>
        <tissue evidence="6">Whole body</tissue>
    </source>
</reference>